<dbReference type="SUPFAM" id="SSF117839">
    <property type="entry name" value="WWE domain"/>
    <property type="match status" value="1"/>
</dbReference>
<comment type="catalytic activity">
    <reaction evidence="5 6">
        <text>L-arginyl-[protein] + NAD(+) = N(omega)-(ADP-D-ribosyl)-L-arginyl-[protein] + nicotinamide + H(+)</text>
        <dbReference type="Rhea" id="RHEA:19149"/>
        <dbReference type="Rhea" id="RHEA-COMP:10532"/>
        <dbReference type="Rhea" id="RHEA-COMP:15087"/>
        <dbReference type="ChEBI" id="CHEBI:15378"/>
        <dbReference type="ChEBI" id="CHEBI:17154"/>
        <dbReference type="ChEBI" id="CHEBI:29965"/>
        <dbReference type="ChEBI" id="CHEBI:57540"/>
        <dbReference type="ChEBI" id="CHEBI:142554"/>
        <dbReference type="EC" id="2.4.2.31"/>
    </reaction>
</comment>
<dbReference type="PROSITE" id="PS50918">
    <property type="entry name" value="WWE"/>
    <property type="match status" value="1"/>
</dbReference>
<evidence type="ECO:0000256" key="6">
    <source>
        <dbReference type="RuleBase" id="RU361228"/>
    </source>
</evidence>
<dbReference type="InterPro" id="IPR000768">
    <property type="entry name" value="ART"/>
</dbReference>
<protein>
    <recommendedName>
        <fullName evidence="6">NAD(P)(+)--arginine ADP-ribosyltransferase</fullName>
        <ecNumber evidence="6">2.4.2.31</ecNumber>
    </recommendedName>
    <alternativeName>
        <fullName evidence="6">Mono(ADP-ribosyl)transferase</fullName>
    </alternativeName>
</protein>
<evidence type="ECO:0000256" key="5">
    <source>
        <dbReference type="ARBA" id="ARBA00047597"/>
    </source>
</evidence>
<accession>A0A819TBN2</accession>
<proteinExistence type="inferred from homology"/>
<evidence type="ECO:0000256" key="4">
    <source>
        <dbReference type="ARBA" id="ARBA00022695"/>
    </source>
</evidence>
<keyword evidence="6" id="KW-0520">NAD</keyword>
<keyword evidence="3 6" id="KW-0808">Transferase</keyword>
<dbReference type="GO" id="GO:0016779">
    <property type="term" value="F:nucleotidyltransferase activity"/>
    <property type="evidence" value="ECO:0007669"/>
    <property type="project" value="UniProtKB-KW"/>
</dbReference>
<name>A0A819TBN2_9BILA</name>
<evidence type="ECO:0000256" key="3">
    <source>
        <dbReference type="ARBA" id="ARBA00022679"/>
    </source>
</evidence>
<sequence length="928" mass="109374">MNMVDVLYSLVDVTQRFNQLVFDPFYIRNLNLTSTTMKSFYDRIYSIDSQVLDRICKNILPRIFHQINKLIVEQYSMERVLYTIKYPELYSLTLMDFSEEVLLNYLTSDTILRKLLNEQITCLTIDVKDQPTEPSPDTLSIIFALILSLCKRLIKLSFCQLDARSTHCTFDLSSINAKSSTLTTLKINVKTFDDCLYLLDGRFNCLSTLIVDVKIISSTSGTIDNIKKLPKLKHFSLLTYRHIFLYDDLIIPLLQRMINLEELILHLSIIRNNTNYIDGNQLYDDILVFMPRLNKSHTDYAEQFLVDKRCDLPFLLNLLIDYESLILVTNNFTNDATRPTCSKLTDLHQTVTKLPKRSSSSTSYDNTITSIKYHKYMCLLKYLRHENAYKNQRKLVRIMASAVPTTSNSLKAFEWMWQSNPNPWSKSELATWNYYSDIDNLIIEEAFSKKQQRAILDDYYINFNNNIQVSVSDSYKQRPVKRVVRKREGKHLREERFMGLPVASDRSFGGQYGWVSPFVIEVRIDLGLQPDELPSKRPDLIPMLVEKAAQGFIQEGEHIGEQQQAEELASLLREKKNKGMEEVWKRCAYLYSMECFLYKVLNATMRLVGSKEDQQIWRSKVRTLGPFCLLLWDDPFNERVKMDIELYRGANLTPEQIAKYEEMDRKHIEYGSLQAFTSCSRNRKKAENFGNAVFIMQVKFAFIADLSEFSAIRDEEEELIMPGVCFRVLCIRFDDTKKQHLIYLEIKQRWESKDKHVIQTDSNRTLLTDAFYADKPRVRTDRASADPRKRPNDFFLGNTFFSNIANVLCHMKDHIFLGNTENGLARRYLFDRDYADRDYTDRDYADRDYTDRDYADRDYTDRDYADRDYTDRDYADRRQRLKDLFLRNADRDYTDRRQRLNDLFLGNTEDDLARHYVFDRDGQWVEKD</sequence>
<keyword evidence="6" id="KW-0521">NADP</keyword>
<dbReference type="Gene3D" id="3.30.720.50">
    <property type="match status" value="1"/>
</dbReference>
<dbReference type="InterPro" id="IPR037197">
    <property type="entry name" value="WWE_dom_sf"/>
</dbReference>
<evidence type="ECO:0000313" key="10">
    <source>
        <dbReference type="Proteomes" id="UP000663868"/>
    </source>
</evidence>
<evidence type="ECO:0000259" key="7">
    <source>
        <dbReference type="PROSITE" id="PS50918"/>
    </source>
</evidence>
<dbReference type="EMBL" id="CAJOBB010004018">
    <property type="protein sequence ID" value="CAF4070237.1"/>
    <property type="molecule type" value="Genomic_DNA"/>
</dbReference>
<keyword evidence="2 6" id="KW-0328">Glycosyltransferase</keyword>
<keyword evidence="4" id="KW-0548">Nucleotidyltransferase</keyword>
<feature type="domain" description="WWE" evidence="7">
    <location>
        <begin position="401"/>
        <end position="482"/>
    </location>
</feature>
<comment type="similarity">
    <text evidence="1 6">Belongs to the Arg-specific ADP-ribosyltransferase family.</text>
</comment>
<dbReference type="EC" id="2.4.2.31" evidence="6"/>
<dbReference type="Pfam" id="PF02825">
    <property type="entry name" value="WWE"/>
    <property type="match status" value="1"/>
</dbReference>
<evidence type="ECO:0000313" key="8">
    <source>
        <dbReference type="EMBL" id="CAF4052131.1"/>
    </source>
</evidence>
<dbReference type="Pfam" id="PF01129">
    <property type="entry name" value="ART"/>
    <property type="match status" value="1"/>
</dbReference>
<dbReference type="AlphaFoldDB" id="A0A819TBN2"/>
<dbReference type="Gene3D" id="3.90.176.10">
    <property type="entry name" value="Toxin ADP-ribosyltransferase, Chain A, domain 1"/>
    <property type="match status" value="1"/>
</dbReference>
<evidence type="ECO:0000256" key="1">
    <source>
        <dbReference type="ARBA" id="ARBA00009558"/>
    </source>
</evidence>
<evidence type="ECO:0000313" key="9">
    <source>
        <dbReference type="EMBL" id="CAF4070237.1"/>
    </source>
</evidence>
<dbReference type="EMBL" id="CAJOAZ010004280">
    <property type="protein sequence ID" value="CAF4052131.1"/>
    <property type="molecule type" value="Genomic_DNA"/>
</dbReference>
<organism evidence="9 10">
    <name type="scientific">Adineta steineri</name>
    <dbReference type="NCBI Taxonomy" id="433720"/>
    <lineage>
        <taxon>Eukaryota</taxon>
        <taxon>Metazoa</taxon>
        <taxon>Spiralia</taxon>
        <taxon>Gnathifera</taxon>
        <taxon>Rotifera</taxon>
        <taxon>Eurotatoria</taxon>
        <taxon>Bdelloidea</taxon>
        <taxon>Adinetida</taxon>
        <taxon>Adinetidae</taxon>
        <taxon>Adineta</taxon>
    </lineage>
</organism>
<reference evidence="9" key="1">
    <citation type="submission" date="2021-02" db="EMBL/GenBank/DDBJ databases">
        <authorList>
            <person name="Nowell W R."/>
        </authorList>
    </citation>
    <scope>NUCLEOTIDE SEQUENCE</scope>
</reference>
<dbReference type="GO" id="GO:0106274">
    <property type="term" value="F:NAD+-protein-arginine ADP-ribosyltransferase activity"/>
    <property type="evidence" value="ECO:0007669"/>
    <property type="project" value="UniProtKB-EC"/>
</dbReference>
<gene>
    <name evidence="9" type="ORF">KXQ929_LOCUS32695</name>
    <name evidence="8" type="ORF">OXD698_LOCUS32596</name>
</gene>
<comment type="caution">
    <text evidence="9">The sequence shown here is derived from an EMBL/GenBank/DDBJ whole genome shotgun (WGS) entry which is preliminary data.</text>
</comment>
<dbReference type="SUPFAM" id="SSF56399">
    <property type="entry name" value="ADP-ribosylation"/>
    <property type="match status" value="1"/>
</dbReference>
<dbReference type="Proteomes" id="UP000663844">
    <property type="component" value="Unassembled WGS sequence"/>
</dbReference>
<dbReference type="Proteomes" id="UP000663868">
    <property type="component" value="Unassembled WGS sequence"/>
</dbReference>
<evidence type="ECO:0000256" key="2">
    <source>
        <dbReference type="ARBA" id="ARBA00022676"/>
    </source>
</evidence>
<dbReference type="InterPro" id="IPR004170">
    <property type="entry name" value="WWE_dom"/>
</dbReference>